<reference evidence="2" key="1">
    <citation type="submission" date="2022-05" db="EMBL/GenBank/DDBJ databases">
        <title>The Musa troglodytarum L. genome provides insights into the mechanism of non-climacteric behaviour and enrichment of carotenoids.</title>
        <authorList>
            <person name="Wang J."/>
        </authorList>
    </citation>
    <scope>NUCLEOTIDE SEQUENCE</scope>
    <source>
        <tissue evidence="2">Leaf</tissue>
    </source>
</reference>
<gene>
    <name evidence="2" type="ORF">MUK42_34581</name>
</gene>
<feature type="region of interest" description="Disordered" evidence="1">
    <location>
        <begin position="34"/>
        <end position="67"/>
    </location>
</feature>
<feature type="compositionally biased region" description="Polar residues" evidence="1">
    <location>
        <begin position="44"/>
        <end position="56"/>
    </location>
</feature>
<evidence type="ECO:0000313" key="2">
    <source>
        <dbReference type="EMBL" id="URD74211.1"/>
    </source>
</evidence>
<sequence length="121" mass="13187">MSSTLQCCYSTKADEIPNPLTPCLSGRVSVRVSRDDRRASVTSHEPNTNPRTARNCPSSLPSSSALLRGDRPTLAGVRPSSKFPVPLQIVWDQSLVSALKVAWLLAPKAACFFLDYLEQKG</sequence>
<name>A0A9E7EC48_9LILI</name>
<keyword evidence="3" id="KW-1185">Reference proteome</keyword>
<accession>A0A9E7EC48</accession>
<dbReference type="EMBL" id="CP097502">
    <property type="protein sequence ID" value="URD74211.1"/>
    <property type="molecule type" value="Genomic_DNA"/>
</dbReference>
<dbReference type="Proteomes" id="UP001055439">
    <property type="component" value="Chromosome 1"/>
</dbReference>
<organism evidence="2 3">
    <name type="scientific">Musa troglodytarum</name>
    <name type="common">fe'i banana</name>
    <dbReference type="NCBI Taxonomy" id="320322"/>
    <lineage>
        <taxon>Eukaryota</taxon>
        <taxon>Viridiplantae</taxon>
        <taxon>Streptophyta</taxon>
        <taxon>Embryophyta</taxon>
        <taxon>Tracheophyta</taxon>
        <taxon>Spermatophyta</taxon>
        <taxon>Magnoliopsida</taxon>
        <taxon>Liliopsida</taxon>
        <taxon>Zingiberales</taxon>
        <taxon>Musaceae</taxon>
        <taxon>Musa</taxon>
    </lineage>
</organism>
<dbReference type="AlphaFoldDB" id="A0A9E7EC48"/>
<proteinExistence type="predicted"/>
<evidence type="ECO:0000256" key="1">
    <source>
        <dbReference type="SAM" id="MobiDB-lite"/>
    </source>
</evidence>
<feature type="compositionally biased region" description="Low complexity" evidence="1">
    <location>
        <begin position="57"/>
        <end position="67"/>
    </location>
</feature>
<evidence type="ECO:0000313" key="3">
    <source>
        <dbReference type="Proteomes" id="UP001055439"/>
    </source>
</evidence>
<protein>
    <submittedName>
        <fullName evidence="2">Uncharacterized protein</fullName>
    </submittedName>
</protein>